<gene>
    <name evidence="2" type="ORF">ABCS64_06515</name>
</gene>
<feature type="compositionally biased region" description="Basic and acidic residues" evidence="1">
    <location>
        <begin position="178"/>
        <end position="190"/>
    </location>
</feature>
<feature type="region of interest" description="Disordered" evidence="1">
    <location>
        <begin position="1"/>
        <end position="25"/>
    </location>
</feature>
<sequence>MSPVQKSRIKPNHYRRPGPTGNTCGIVCPKTETGPLGGNARPPVTAETTEEKNFMERGVDRVNQNIDDWVESKGDNRLVMAVGALGKAVIEVFVPTQVWELIPAGKGAKLLKKGAKATGVFKKGEKAAEATKDVKKASSKGSGGKVDGPKHRGPCDHLKQGSGKGPYRGGAHSKTRKLVNDGKDSHHIPAKDANPQLHPNDGPAIQMDPKDHARTSSNGQMAGSLEYREFIADLINNGKLRDAMAQEVKDVRRVAKEIKDPKKYNEALQEMLEYFKCLEKHGLIK</sequence>
<proteinExistence type="predicted"/>
<evidence type="ECO:0000313" key="2">
    <source>
        <dbReference type="EMBL" id="MFA9949972.1"/>
    </source>
</evidence>
<feature type="compositionally biased region" description="Basic and acidic residues" evidence="1">
    <location>
        <begin position="147"/>
        <end position="159"/>
    </location>
</feature>
<feature type="region of interest" description="Disordered" evidence="1">
    <location>
        <begin position="125"/>
        <end position="218"/>
    </location>
</feature>
<comment type="caution">
    <text evidence="2">The sequence shown here is derived from an EMBL/GenBank/DDBJ whole genome shotgun (WGS) entry which is preliminary data.</text>
</comment>
<feature type="compositionally biased region" description="Basic and acidic residues" evidence="1">
    <location>
        <begin position="125"/>
        <end position="136"/>
    </location>
</feature>
<protein>
    <recommendedName>
        <fullName evidence="4">Pre-toxin TG domain-containing protein</fullName>
    </recommendedName>
</protein>
<name>A0ABV4UE92_9RHOO</name>
<evidence type="ECO:0000256" key="1">
    <source>
        <dbReference type="SAM" id="MobiDB-lite"/>
    </source>
</evidence>
<dbReference type="Proteomes" id="UP001574673">
    <property type="component" value="Unassembled WGS sequence"/>
</dbReference>
<keyword evidence="3" id="KW-1185">Reference proteome</keyword>
<dbReference type="EMBL" id="JBEUWX010000002">
    <property type="protein sequence ID" value="MFA9949972.1"/>
    <property type="molecule type" value="Genomic_DNA"/>
</dbReference>
<dbReference type="RefSeq" id="WP_418891064.1">
    <property type="nucleotide sequence ID" value="NZ_JBEUWX010000002.1"/>
</dbReference>
<accession>A0ABV4UE92</accession>
<feature type="compositionally biased region" description="Basic residues" evidence="1">
    <location>
        <begin position="7"/>
        <end position="16"/>
    </location>
</feature>
<evidence type="ECO:0008006" key="4">
    <source>
        <dbReference type="Google" id="ProtNLM"/>
    </source>
</evidence>
<organism evidence="2 3">
    <name type="scientific">Dentiradicibacter hellwigii</name>
    <dbReference type="NCBI Taxonomy" id="3149053"/>
    <lineage>
        <taxon>Bacteria</taxon>
        <taxon>Pseudomonadati</taxon>
        <taxon>Pseudomonadota</taxon>
        <taxon>Betaproteobacteria</taxon>
        <taxon>Rhodocyclales</taxon>
        <taxon>Rhodocyclaceae</taxon>
        <taxon>Dentiradicibacter</taxon>
    </lineage>
</organism>
<reference evidence="3" key="1">
    <citation type="submission" date="2024-06" db="EMBL/GenBank/DDBJ databases">
        <title>Radixoralia hellwigii gen. nov., sp nov., isolated from a root canal in the human oral cavity.</title>
        <authorList>
            <person name="Bartsch S."/>
            <person name="Wittmer A."/>
            <person name="Schulz A.-K."/>
            <person name="Neumann-Schaal M."/>
            <person name="Wolf J."/>
            <person name="Gronow S."/>
            <person name="Tennert C."/>
            <person name="Haecker G."/>
            <person name="Cieplik F."/>
            <person name="Al-Ahmad A."/>
        </authorList>
    </citation>
    <scope>NUCLEOTIDE SEQUENCE [LARGE SCALE GENOMIC DNA]</scope>
    <source>
        <strain evidence="3">Wk13</strain>
    </source>
</reference>
<evidence type="ECO:0000313" key="3">
    <source>
        <dbReference type="Proteomes" id="UP001574673"/>
    </source>
</evidence>